<feature type="transmembrane region" description="Helical" evidence="2">
    <location>
        <begin position="440"/>
        <end position="458"/>
    </location>
</feature>
<feature type="transmembrane region" description="Helical" evidence="2">
    <location>
        <begin position="416"/>
        <end position="434"/>
    </location>
</feature>
<dbReference type="Gene3D" id="3.40.50.300">
    <property type="entry name" value="P-loop containing nucleotide triphosphate hydrolases"/>
    <property type="match status" value="1"/>
</dbReference>
<feature type="region of interest" description="Disordered" evidence="1">
    <location>
        <begin position="1226"/>
        <end position="1245"/>
    </location>
</feature>
<dbReference type="SUPFAM" id="SSF52540">
    <property type="entry name" value="P-loop containing nucleoside triphosphate hydrolases"/>
    <property type="match status" value="1"/>
</dbReference>
<name>A0A841BFQ6_9PSEU</name>
<keyword evidence="5" id="KW-1185">Reference proteome</keyword>
<feature type="transmembrane region" description="Helical" evidence="2">
    <location>
        <begin position="35"/>
        <end position="57"/>
    </location>
</feature>
<keyword evidence="2" id="KW-1133">Transmembrane helix</keyword>
<sequence>MEGPRHAVTAAALAAVAAIAVSVTVNVAMVLKTSGWAWVAVGVVMVVSGSAAAYLTWSSRGRAKQGDVEDAFTALAETVKRRLDEAVDHRGLGAHQLIDVRWETRPYRGETKATRAVAAADGAAGLADVVLGEKARILVIGPAGAGKSSLARRMALKWAGSAGESHPVPIVLTVSTWSAGESVPSWIERQLSLLHPGLGRKTEAGATIASALITAKRILPVIDGLDEVPEAPQAGFCAALHGAALEELPLILTCRTDPDTDPVTVLPPLPVDAVLTMAPVKPARMLATLRVSASQSQRDSWDRVIAVVKNDPKGSMAETLSRPLMVAMAAQVYQREAPKRDPEELITAADPAEHILGAWIPAVLQRQRSSSAGPSARREDKVLRWLTFLARHIDRRETHDFRWWELRTALSARASLAYMAIAAAVVVCVAAWNFVGPLRALGAGACVAVFVAFDFVGLRPPGQPQQIVTMRPGRTRAWLRSHRRRVRPRLARRFATGFLGGCGLIWGMGALLWALSFFAPGFVHQALSGGGVMPDLLVHDPFDLLVLVSLGLGLFMGALIALSPVDQDIMFLKQAVLEDRPDDFPGASQGVEFDQATSPRHTLAQDRRWTLLRLVIGASSIYLVIQLSFIGGATQAFPLLRWAGEHLALWIVCGMVVVVVQVFLHAEWPWFAAARIRLALGGELPFRLIAFLDEMDAVDIVRREGDVYRFRHPVLRDWLLAQAAKERYASLDGERQRFLRRLAVPAGPDVTADLAAYLEGVPVAEAWRSLEDCRRAEFFTRADDRFAWRAGCRLAIVEATRAAVDPPGTREQILGAVKAYYRRLLAAPEGPMSLPGKSWRQLRADRRSVVASVHQAVRDGDFEYAADIALSIAPYLTEWGYEAEGQDLLEAVRDCPVPPLTALRLRYQLLYSDVGDAAEVVRRARSLDERDRELAAWCMVAYSTRDLATAAAVVWLCDRSGDSTGLLWALLCFGQLSREKDPDEAERYYRRAERLARKHDLRFFEAHALFGIGTCLLSRGRPMAAARSLRSALRIYQAMGAVRSTILTYLRLADIYFVYNHLAAAHRALWATIPRSLEIGASYHLAQAYSLQGETFYLEKDPFNAAWSLHRAKTLYTQCGDKQSEALMLLLSGASLVDFGNEVSSRKEDGEWAVSEGWSRLGAARQALADLGEPAAEARALLELGRRATSAGDARQWLSQAVEKYESVDRDDQARWLEEARTLLKSGRPVASRSAVPAARGARWK</sequence>
<feature type="transmembrane region" description="Helical" evidence="2">
    <location>
        <begin position="647"/>
        <end position="666"/>
    </location>
</feature>
<evidence type="ECO:0000256" key="2">
    <source>
        <dbReference type="SAM" id="Phobius"/>
    </source>
</evidence>
<accession>A0A841BFQ6</accession>
<dbReference type="EMBL" id="JACHMX010000001">
    <property type="protein sequence ID" value="MBB5857543.1"/>
    <property type="molecule type" value="Genomic_DNA"/>
</dbReference>
<dbReference type="SUPFAM" id="SSF48452">
    <property type="entry name" value="TPR-like"/>
    <property type="match status" value="1"/>
</dbReference>
<reference evidence="4 5" key="1">
    <citation type="submission" date="2020-08" db="EMBL/GenBank/DDBJ databases">
        <title>Sequencing the genomes of 1000 actinobacteria strains.</title>
        <authorList>
            <person name="Klenk H.-P."/>
        </authorList>
    </citation>
    <scope>NUCLEOTIDE SEQUENCE [LARGE SCALE GENOMIC DNA]</scope>
    <source>
        <strain evidence="4 5">DSM 45272</strain>
    </source>
</reference>
<feature type="transmembrane region" description="Helical" evidence="2">
    <location>
        <begin position="7"/>
        <end position="29"/>
    </location>
</feature>
<evidence type="ECO:0000313" key="4">
    <source>
        <dbReference type="EMBL" id="MBB5857543.1"/>
    </source>
</evidence>
<dbReference type="AlphaFoldDB" id="A0A841BFQ6"/>
<feature type="domain" description="NACHT" evidence="3">
    <location>
        <begin position="135"/>
        <end position="257"/>
    </location>
</feature>
<evidence type="ECO:0000259" key="3">
    <source>
        <dbReference type="PROSITE" id="PS50837"/>
    </source>
</evidence>
<keyword evidence="2" id="KW-0812">Transmembrane</keyword>
<feature type="transmembrane region" description="Helical" evidence="2">
    <location>
        <begin position="494"/>
        <end position="522"/>
    </location>
</feature>
<feature type="transmembrane region" description="Helical" evidence="2">
    <location>
        <begin position="610"/>
        <end position="635"/>
    </location>
</feature>
<evidence type="ECO:0000256" key="1">
    <source>
        <dbReference type="SAM" id="MobiDB-lite"/>
    </source>
</evidence>
<feature type="transmembrane region" description="Helical" evidence="2">
    <location>
        <begin position="542"/>
        <end position="562"/>
    </location>
</feature>
<dbReference type="PROSITE" id="PS50837">
    <property type="entry name" value="NACHT"/>
    <property type="match status" value="1"/>
</dbReference>
<evidence type="ECO:0000313" key="5">
    <source>
        <dbReference type="Proteomes" id="UP000580861"/>
    </source>
</evidence>
<keyword evidence="2" id="KW-0472">Membrane</keyword>
<dbReference type="RefSeq" id="WP_184903749.1">
    <property type="nucleotide sequence ID" value="NZ_JACHMX010000001.1"/>
</dbReference>
<comment type="caution">
    <text evidence="4">The sequence shown here is derived from an EMBL/GenBank/DDBJ whole genome shotgun (WGS) entry which is preliminary data.</text>
</comment>
<protein>
    <submittedName>
        <fullName evidence="4">Tetratricopeptide (TPR) repeat protein</fullName>
    </submittedName>
</protein>
<gene>
    <name evidence="4" type="ORF">HDA45_007630</name>
</gene>
<dbReference type="InterPro" id="IPR027417">
    <property type="entry name" value="P-loop_NTPase"/>
</dbReference>
<dbReference type="InterPro" id="IPR011990">
    <property type="entry name" value="TPR-like_helical_dom_sf"/>
</dbReference>
<proteinExistence type="predicted"/>
<dbReference type="Gene3D" id="1.25.40.10">
    <property type="entry name" value="Tetratricopeptide repeat domain"/>
    <property type="match status" value="1"/>
</dbReference>
<dbReference type="Pfam" id="PF05729">
    <property type="entry name" value="NACHT"/>
    <property type="match status" value="1"/>
</dbReference>
<dbReference type="InterPro" id="IPR007111">
    <property type="entry name" value="NACHT_NTPase"/>
</dbReference>
<dbReference type="Proteomes" id="UP000580861">
    <property type="component" value="Unassembled WGS sequence"/>
</dbReference>
<organism evidence="4 5">
    <name type="scientific">Amycolatopsis umgeniensis</name>
    <dbReference type="NCBI Taxonomy" id="336628"/>
    <lineage>
        <taxon>Bacteria</taxon>
        <taxon>Bacillati</taxon>
        <taxon>Actinomycetota</taxon>
        <taxon>Actinomycetes</taxon>
        <taxon>Pseudonocardiales</taxon>
        <taxon>Pseudonocardiaceae</taxon>
        <taxon>Amycolatopsis</taxon>
    </lineage>
</organism>